<evidence type="ECO:0000256" key="6">
    <source>
        <dbReference type="ARBA" id="ARBA00023136"/>
    </source>
</evidence>
<dbReference type="PANTHER" id="PTHR30450:SF1">
    <property type="entry name" value="D-METHIONINE TRANSPORT SYSTEM PERMEASE PROTEIN METI-RELATED"/>
    <property type="match status" value="1"/>
</dbReference>
<dbReference type="PANTHER" id="PTHR30450">
    <property type="entry name" value="ABC TRANSPORTER PERMEASE"/>
    <property type="match status" value="1"/>
</dbReference>
<feature type="transmembrane region" description="Helical" evidence="7">
    <location>
        <begin position="216"/>
        <end position="234"/>
    </location>
</feature>
<feature type="domain" description="ABC transmembrane type-1" evidence="8">
    <location>
        <begin position="146"/>
        <end position="336"/>
    </location>
</feature>
<name>A0A9P6YIE7_9FUNG</name>
<dbReference type="InterPro" id="IPR001851">
    <property type="entry name" value="ABC_transp_permease"/>
</dbReference>
<dbReference type="GO" id="GO:0015658">
    <property type="term" value="F:branched-chain amino acid transmembrane transporter activity"/>
    <property type="evidence" value="ECO:0007669"/>
    <property type="project" value="InterPro"/>
</dbReference>
<feature type="transmembrane region" description="Helical" evidence="7">
    <location>
        <begin position="37"/>
        <end position="56"/>
    </location>
</feature>
<evidence type="ECO:0000313" key="9">
    <source>
        <dbReference type="EMBL" id="KAG1549266.1"/>
    </source>
</evidence>
<dbReference type="InterPro" id="IPR051322">
    <property type="entry name" value="AA_ABC_Transporter_Permease"/>
</dbReference>
<feature type="transmembrane region" description="Helical" evidence="7">
    <location>
        <begin position="275"/>
        <end position="296"/>
    </location>
</feature>
<gene>
    <name evidence="9" type="ORF">G6F50_013375</name>
</gene>
<evidence type="ECO:0000256" key="3">
    <source>
        <dbReference type="ARBA" id="ARBA00022475"/>
    </source>
</evidence>
<evidence type="ECO:0000256" key="5">
    <source>
        <dbReference type="ARBA" id="ARBA00022989"/>
    </source>
</evidence>
<feature type="transmembrane region" description="Helical" evidence="7">
    <location>
        <begin position="123"/>
        <end position="146"/>
    </location>
</feature>
<feature type="transmembrane region" description="Helical" evidence="7">
    <location>
        <begin position="82"/>
        <end position="103"/>
    </location>
</feature>
<dbReference type="GO" id="GO:0048473">
    <property type="term" value="P:D-methionine transmembrane transport"/>
    <property type="evidence" value="ECO:0007669"/>
    <property type="project" value="TreeGrafter"/>
</dbReference>
<dbReference type="CDD" id="cd06581">
    <property type="entry name" value="TM_PBP1_LivM_like"/>
    <property type="match status" value="1"/>
</dbReference>
<evidence type="ECO:0000256" key="4">
    <source>
        <dbReference type="ARBA" id="ARBA00022692"/>
    </source>
</evidence>
<dbReference type="SUPFAM" id="SSF161098">
    <property type="entry name" value="MetI-like"/>
    <property type="match status" value="1"/>
</dbReference>
<dbReference type="InterPro" id="IPR035906">
    <property type="entry name" value="MetI-like_sf"/>
</dbReference>
<dbReference type="GO" id="GO:0005886">
    <property type="term" value="C:plasma membrane"/>
    <property type="evidence" value="ECO:0007669"/>
    <property type="project" value="UniProtKB-SubCell"/>
</dbReference>
<accession>A0A9P6YIE7</accession>
<dbReference type="InterPro" id="IPR000515">
    <property type="entry name" value="MetI-like"/>
</dbReference>
<keyword evidence="4 7" id="KW-0812">Transmembrane</keyword>
<evidence type="ECO:0000256" key="7">
    <source>
        <dbReference type="SAM" id="Phobius"/>
    </source>
</evidence>
<keyword evidence="5 7" id="KW-1133">Transmembrane helix</keyword>
<evidence type="ECO:0000313" key="10">
    <source>
        <dbReference type="Proteomes" id="UP000740926"/>
    </source>
</evidence>
<dbReference type="CDD" id="cd06261">
    <property type="entry name" value="TM_PBP2"/>
    <property type="match status" value="1"/>
</dbReference>
<sequence>MLFYIFISLRQYGGEDGLTLPGYSTLPGIDLSHDVSFYYLVLVLFALLMWGFSRVVSSRFGTALQGIRENESRMESMGYPVYRIKLAAFTLSGAAAGLAGALLANHNLFISPSLMHWTQSANLLIMVLVGGIGLRWGGVAGAVVMLTLEEVLRLWTEYWHLPLGVLLYLFGAPQMKRRPLAYGVLALVVHLLRSVPFIILMIVLIPVTLFLMGTSLGVRGAIVPLVIGAAPFYARLVETALREVARGVIEATQAMGATTWQLVTRVLLPEARPGLIAGATVTTVALIGFTAMGGAIGSGGLGDLAFRDGYQRSHTDVALVTVVLLLVLVQLLQMLGDRLVAHYSRK</sequence>
<reference evidence="9 10" key="1">
    <citation type="journal article" date="2020" name="Microb. Genom.">
        <title>Genetic diversity of clinical and environmental Mucorales isolates obtained from an investigation of mucormycosis cases among solid organ transplant recipients.</title>
        <authorList>
            <person name="Nguyen M.H."/>
            <person name="Kaul D."/>
            <person name="Muto C."/>
            <person name="Cheng S.J."/>
            <person name="Richter R.A."/>
            <person name="Bruno V.M."/>
            <person name="Liu G."/>
            <person name="Beyhan S."/>
            <person name="Sundermann A.J."/>
            <person name="Mounaud S."/>
            <person name="Pasculle A.W."/>
            <person name="Nierman W.C."/>
            <person name="Driscoll E."/>
            <person name="Cumbie R."/>
            <person name="Clancy C.J."/>
            <person name="Dupont C.L."/>
        </authorList>
    </citation>
    <scope>NUCLEOTIDE SEQUENCE [LARGE SCALE GENOMIC DNA]</scope>
    <source>
        <strain evidence="9 10">GL24</strain>
    </source>
</reference>
<organism evidence="9 10">
    <name type="scientific">Rhizopus delemar</name>
    <dbReference type="NCBI Taxonomy" id="936053"/>
    <lineage>
        <taxon>Eukaryota</taxon>
        <taxon>Fungi</taxon>
        <taxon>Fungi incertae sedis</taxon>
        <taxon>Mucoromycota</taxon>
        <taxon>Mucoromycotina</taxon>
        <taxon>Mucoromycetes</taxon>
        <taxon>Mucorales</taxon>
        <taxon>Mucorineae</taxon>
        <taxon>Rhizopodaceae</taxon>
        <taxon>Rhizopus</taxon>
    </lineage>
</organism>
<keyword evidence="2" id="KW-0813">Transport</keyword>
<dbReference type="AlphaFoldDB" id="A0A9P6YIE7"/>
<comment type="caution">
    <text evidence="9">The sequence shown here is derived from an EMBL/GenBank/DDBJ whole genome shotgun (WGS) entry which is preliminary data.</text>
</comment>
<dbReference type="EMBL" id="JAANIU010005201">
    <property type="protein sequence ID" value="KAG1549266.1"/>
    <property type="molecule type" value="Genomic_DNA"/>
</dbReference>
<evidence type="ECO:0000256" key="1">
    <source>
        <dbReference type="ARBA" id="ARBA00004651"/>
    </source>
</evidence>
<dbReference type="Gene3D" id="1.10.3720.10">
    <property type="entry name" value="MetI-like"/>
    <property type="match status" value="1"/>
</dbReference>
<keyword evidence="6 7" id="KW-0472">Membrane</keyword>
<keyword evidence="3" id="KW-1003">Cell membrane</keyword>
<proteinExistence type="predicted"/>
<dbReference type="Proteomes" id="UP000740926">
    <property type="component" value="Unassembled WGS sequence"/>
</dbReference>
<dbReference type="InterPro" id="IPR043428">
    <property type="entry name" value="LivM-like"/>
</dbReference>
<evidence type="ECO:0000259" key="8">
    <source>
        <dbReference type="PROSITE" id="PS50928"/>
    </source>
</evidence>
<evidence type="ECO:0000256" key="2">
    <source>
        <dbReference type="ARBA" id="ARBA00022448"/>
    </source>
</evidence>
<dbReference type="PROSITE" id="PS50928">
    <property type="entry name" value="ABC_TM1"/>
    <property type="match status" value="1"/>
</dbReference>
<comment type="subcellular location">
    <subcellularLocation>
        <location evidence="1">Cell membrane</location>
        <topology evidence="1">Multi-pass membrane protein</topology>
    </subcellularLocation>
</comment>
<feature type="transmembrane region" description="Helical" evidence="7">
    <location>
        <begin position="317"/>
        <end position="336"/>
    </location>
</feature>
<dbReference type="Pfam" id="PF02653">
    <property type="entry name" value="BPD_transp_2"/>
    <property type="match status" value="1"/>
</dbReference>
<feature type="transmembrane region" description="Helical" evidence="7">
    <location>
        <begin position="181"/>
        <end position="204"/>
    </location>
</feature>
<keyword evidence="10" id="KW-1185">Reference proteome</keyword>
<protein>
    <recommendedName>
        <fullName evidence="8">ABC transmembrane type-1 domain-containing protein</fullName>
    </recommendedName>
</protein>